<keyword evidence="12" id="KW-1133">Transmembrane helix</keyword>
<feature type="region of interest" description="Disordered" evidence="11">
    <location>
        <begin position="398"/>
        <end position="422"/>
    </location>
</feature>
<dbReference type="Proteomes" id="UP000094801">
    <property type="component" value="Unassembled WGS sequence"/>
</dbReference>
<dbReference type="EMBL" id="KV453867">
    <property type="protein sequence ID" value="ODV83144.1"/>
    <property type="molecule type" value="Genomic_DNA"/>
</dbReference>
<keyword evidence="5 10" id="KW-0808">Transferase</keyword>
<name>A0A1E4SUG3_9ASCO</name>
<dbReference type="GO" id="GO:0098552">
    <property type="term" value="C:side of membrane"/>
    <property type="evidence" value="ECO:0007669"/>
    <property type="project" value="UniProtKB-KW"/>
</dbReference>
<feature type="signal peptide" evidence="10">
    <location>
        <begin position="1"/>
        <end position="19"/>
    </location>
</feature>
<protein>
    <recommendedName>
        <fullName evidence="10">1,3-beta-glucanosyltransferase</fullName>
        <ecNumber evidence="10">2.4.1.-</ecNumber>
    </recommendedName>
</protein>
<keyword evidence="12" id="KW-0812">Transmembrane</keyword>
<evidence type="ECO:0000256" key="9">
    <source>
        <dbReference type="ARBA" id="ARBA00023288"/>
    </source>
</evidence>
<sequence length="464" mass="49888">MKYSSLILSSLLAITSIEAASLPVINVTGNAFFNSETGERFYIRGVDYQPGGSSELEDPLADYDVCSRDIPIFKDLGLNTIRVYSVDNSQDHSECMNLLAENDIYLILDVNTPDASISRSDPGCSYNADYLQNIFATMDEFSNYTNTLGYFAGNEVINDEGTLFTAPYVKAVVRDMKKYQSARNQRSIPVGYSAADVASLRLELAEYLNCGNDSEARIDMLGVNDYSWCGDSSFTVSGYKEKVELYADFNIPIFLSEFGCNEVVSSRPFTEIKSIYSTSMSGVFSGGLVYEYSEEGSNYGLVNISSDGTTITKLQDYYNLQSEYNSTSDPSGDGGYSTSYTYSDCPTDWNFTITVPDTPSDAETYFKNGAGEGTGFDADTEQACDDDAYYISTTGVSSTTKTKTSSKSSASSASSALSSGSSASSSYVASSTTSASSSSSAGGAALTSYGLTSLFAMIAAGFFM</sequence>
<dbReference type="GO" id="GO:0031505">
    <property type="term" value="P:fungal-type cell wall organization"/>
    <property type="evidence" value="ECO:0007669"/>
    <property type="project" value="TreeGrafter"/>
</dbReference>
<keyword evidence="13" id="KW-0378">Hydrolase</keyword>
<dbReference type="Gene3D" id="3.20.20.80">
    <property type="entry name" value="Glycosidases"/>
    <property type="match status" value="1"/>
</dbReference>
<dbReference type="GO" id="GO:0009277">
    <property type="term" value="C:fungal-type cell wall"/>
    <property type="evidence" value="ECO:0007669"/>
    <property type="project" value="UniProtKB-ARBA"/>
</dbReference>
<dbReference type="AlphaFoldDB" id="A0A1E4SUG3"/>
<feature type="transmembrane region" description="Helical" evidence="12">
    <location>
        <begin position="441"/>
        <end position="463"/>
    </location>
</feature>
<evidence type="ECO:0000256" key="2">
    <source>
        <dbReference type="ARBA" id="ARBA00004589"/>
    </source>
</evidence>
<dbReference type="GO" id="GO:0016787">
    <property type="term" value="F:hydrolase activity"/>
    <property type="evidence" value="ECO:0007669"/>
    <property type="project" value="UniProtKB-KW"/>
</dbReference>
<dbReference type="PANTHER" id="PTHR31468">
    <property type="entry name" value="1,3-BETA-GLUCANOSYLTRANSFERASE GAS1"/>
    <property type="match status" value="1"/>
</dbReference>
<dbReference type="SUPFAM" id="SSF51445">
    <property type="entry name" value="(Trans)glycosidases"/>
    <property type="match status" value="1"/>
</dbReference>
<evidence type="ECO:0000256" key="1">
    <source>
        <dbReference type="ARBA" id="ARBA00004196"/>
    </source>
</evidence>
<dbReference type="STRING" id="983967.A0A1E4SUG3"/>
<dbReference type="InterPro" id="IPR017853">
    <property type="entry name" value="GH"/>
</dbReference>
<dbReference type="GO" id="GO:0042124">
    <property type="term" value="F:1,3-beta-glucanosyltransferase activity"/>
    <property type="evidence" value="ECO:0007669"/>
    <property type="project" value="TreeGrafter"/>
</dbReference>
<dbReference type="PANTHER" id="PTHR31468:SF5">
    <property type="entry name" value="1,3-BETA-GLUCANOSYLTRANSFERASE GAS5"/>
    <property type="match status" value="1"/>
</dbReference>
<gene>
    <name evidence="13" type="ORF">CANARDRAFT_30236</name>
</gene>
<feature type="chain" id="PRO_5009027760" description="1,3-beta-glucanosyltransferase" evidence="10">
    <location>
        <begin position="20"/>
        <end position="464"/>
    </location>
</feature>
<keyword evidence="8" id="KW-0325">Glycoprotein</keyword>
<evidence type="ECO:0000313" key="13">
    <source>
        <dbReference type="EMBL" id="ODV83144.1"/>
    </source>
</evidence>
<comment type="similarity">
    <text evidence="3 10">Belongs to the glycosyl hydrolase 72 family.</text>
</comment>
<dbReference type="FunFam" id="3.20.20.80:FF:000032">
    <property type="entry name" value="1,3-beta-glucanosyltransferase"/>
    <property type="match status" value="1"/>
</dbReference>
<dbReference type="OrthoDB" id="421038at2759"/>
<dbReference type="InterPro" id="IPR004886">
    <property type="entry name" value="Glucanosyltransferase"/>
</dbReference>
<dbReference type="GO" id="GO:0071970">
    <property type="term" value="P:fungal-type cell wall (1-&gt;3)-beta-D-glucan biosynthetic process"/>
    <property type="evidence" value="ECO:0007669"/>
    <property type="project" value="TreeGrafter"/>
</dbReference>
<evidence type="ECO:0000256" key="4">
    <source>
        <dbReference type="ARBA" id="ARBA00022622"/>
    </source>
</evidence>
<keyword evidence="14" id="KW-1185">Reference proteome</keyword>
<comment type="function">
    <text evidence="10">Splits internally a 1,3-beta-glucan molecule and transfers the newly generated reducing end (the donor) to the non-reducing end of another 1,3-beta-glucan molecule (the acceptor) forming a 1,3-beta linkage, resulting in the elongation of 1,3-beta-glucan chains in the cell wall.</text>
</comment>
<evidence type="ECO:0000256" key="8">
    <source>
        <dbReference type="ARBA" id="ARBA00023180"/>
    </source>
</evidence>
<evidence type="ECO:0000256" key="3">
    <source>
        <dbReference type="ARBA" id="ARBA00007528"/>
    </source>
</evidence>
<keyword evidence="4 10" id="KW-0336">GPI-anchor</keyword>
<dbReference type="EC" id="2.4.1.-" evidence="10"/>
<evidence type="ECO:0000313" key="14">
    <source>
        <dbReference type="Proteomes" id="UP000094801"/>
    </source>
</evidence>
<evidence type="ECO:0000256" key="12">
    <source>
        <dbReference type="SAM" id="Phobius"/>
    </source>
</evidence>
<evidence type="ECO:0000256" key="7">
    <source>
        <dbReference type="ARBA" id="ARBA00023136"/>
    </source>
</evidence>
<comment type="subcellular location">
    <subcellularLocation>
        <location evidence="1">Cell envelope</location>
    </subcellularLocation>
    <subcellularLocation>
        <location evidence="10">Cell membrane</location>
        <topology evidence="10">Lipid-anchor</topology>
        <topology evidence="10">GPI-anchor</topology>
    </subcellularLocation>
    <subcellularLocation>
        <location evidence="2">Membrane</location>
        <topology evidence="2">Lipid-anchor</topology>
        <topology evidence="2">GPI-anchor</topology>
    </subcellularLocation>
</comment>
<keyword evidence="7 10" id="KW-0472">Membrane</keyword>
<dbReference type="Pfam" id="PF03198">
    <property type="entry name" value="Glyco_hydro_72"/>
    <property type="match status" value="1"/>
</dbReference>
<reference evidence="14" key="1">
    <citation type="submission" date="2016-04" db="EMBL/GenBank/DDBJ databases">
        <title>Comparative genomics of biotechnologically important yeasts.</title>
        <authorList>
            <consortium name="DOE Joint Genome Institute"/>
            <person name="Riley R."/>
            <person name="Haridas S."/>
            <person name="Wolfe K.H."/>
            <person name="Lopes M.R."/>
            <person name="Hittinger C.T."/>
            <person name="Goker M."/>
            <person name="Salamov A."/>
            <person name="Wisecaver J."/>
            <person name="Long T.M."/>
            <person name="Aerts A.L."/>
            <person name="Barry K."/>
            <person name="Choi C."/>
            <person name="Clum A."/>
            <person name="Coughlan A.Y."/>
            <person name="Deshpande S."/>
            <person name="Douglass A.P."/>
            <person name="Hanson S.J."/>
            <person name="Klenk H.-P."/>
            <person name="Labutti K."/>
            <person name="Lapidus A."/>
            <person name="Lindquist E."/>
            <person name="Lipzen A."/>
            <person name="Meier-Kolthoff J.P."/>
            <person name="Ohm R.A."/>
            <person name="Otillar R.P."/>
            <person name="Pangilinan J."/>
            <person name="Peng Y."/>
            <person name="Rokas A."/>
            <person name="Rosa C.A."/>
            <person name="Scheuner C."/>
            <person name="Sibirny A.A."/>
            <person name="Slot J.C."/>
            <person name="Stielow J.B."/>
            <person name="Sun H."/>
            <person name="Kurtzman C.P."/>
            <person name="Blackwell M."/>
            <person name="Grigoriev I.V."/>
            <person name="Jeffries T.W."/>
        </authorList>
    </citation>
    <scope>NUCLEOTIDE SEQUENCE [LARGE SCALE GENOMIC DNA]</scope>
    <source>
        <strain evidence="14">NRRL YB-2248</strain>
    </source>
</reference>
<keyword evidence="6 10" id="KW-0732">Signal</keyword>
<evidence type="ECO:0000256" key="10">
    <source>
        <dbReference type="RuleBase" id="RU361209"/>
    </source>
</evidence>
<keyword evidence="9 10" id="KW-0449">Lipoprotein</keyword>
<evidence type="ECO:0000256" key="6">
    <source>
        <dbReference type="ARBA" id="ARBA00022729"/>
    </source>
</evidence>
<dbReference type="GO" id="GO:0005886">
    <property type="term" value="C:plasma membrane"/>
    <property type="evidence" value="ECO:0007669"/>
    <property type="project" value="UniProtKB-SubCell"/>
</dbReference>
<evidence type="ECO:0000256" key="11">
    <source>
        <dbReference type="SAM" id="MobiDB-lite"/>
    </source>
</evidence>
<evidence type="ECO:0000256" key="5">
    <source>
        <dbReference type="ARBA" id="ARBA00022679"/>
    </source>
</evidence>
<organism evidence="13 14">
    <name type="scientific">[Candida] arabinofermentans NRRL YB-2248</name>
    <dbReference type="NCBI Taxonomy" id="983967"/>
    <lineage>
        <taxon>Eukaryota</taxon>
        <taxon>Fungi</taxon>
        <taxon>Dikarya</taxon>
        <taxon>Ascomycota</taxon>
        <taxon>Saccharomycotina</taxon>
        <taxon>Pichiomycetes</taxon>
        <taxon>Pichiales</taxon>
        <taxon>Pichiaceae</taxon>
        <taxon>Ogataea</taxon>
        <taxon>Ogataea/Candida clade</taxon>
    </lineage>
</organism>
<proteinExistence type="inferred from homology"/>
<accession>A0A1E4SUG3</accession>